<dbReference type="Gene3D" id="3.40.50.720">
    <property type="entry name" value="NAD(P)-binding Rossmann-like Domain"/>
    <property type="match status" value="2"/>
</dbReference>
<dbReference type="InterPro" id="IPR016039">
    <property type="entry name" value="Thiolase-like"/>
</dbReference>
<feature type="domain" description="Ketosynthase family 3 (KS3)" evidence="9">
    <location>
        <begin position="1009"/>
        <end position="1548"/>
    </location>
</feature>
<comment type="caution">
    <text evidence="10">The sequence shown here is derived from an EMBL/GenBank/DDBJ whole genome shotgun (WGS) entry which is preliminary data.</text>
</comment>
<dbReference type="EC" id="2.3.1.41" evidence="2"/>
<evidence type="ECO:0000313" key="11">
    <source>
        <dbReference type="Proteomes" id="UP000076580"/>
    </source>
</evidence>
<dbReference type="InterPro" id="IPR016035">
    <property type="entry name" value="Acyl_Trfase/lysoPLipase"/>
</dbReference>
<reference evidence="10 11" key="1">
    <citation type="journal article" date="2016" name="Sci. Rep.">
        <title>Insights into Adaptations to a Near-Obligate Nematode Endoparasitic Lifestyle from the Finished Genome of Drechmeria coniospora.</title>
        <authorList>
            <person name="Zhang L."/>
            <person name="Zhou Z."/>
            <person name="Guo Q."/>
            <person name="Fokkens L."/>
            <person name="Miskei M."/>
            <person name="Pocsi I."/>
            <person name="Zhang W."/>
            <person name="Chen M."/>
            <person name="Wang L."/>
            <person name="Sun Y."/>
            <person name="Donzelli B.G."/>
            <person name="Gibson D.M."/>
            <person name="Nelson D.R."/>
            <person name="Luo J.G."/>
            <person name="Rep M."/>
            <person name="Liu H."/>
            <person name="Yang S."/>
            <person name="Wang J."/>
            <person name="Krasnoff S.B."/>
            <person name="Xu Y."/>
            <person name="Molnar I."/>
            <person name="Lin M."/>
        </authorList>
    </citation>
    <scope>NUCLEOTIDE SEQUENCE [LARGE SCALE GENOMIC DNA]</scope>
    <source>
        <strain evidence="10 11">ARSEF 6962</strain>
    </source>
</reference>
<dbReference type="GO" id="GO:0042759">
    <property type="term" value="P:long-chain fatty acid biosynthetic process"/>
    <property type="evidence" value="ECO:0007669"/>
    <property type="project" value="UniProtKB-UniRule"/>
</dbReference>
<protein>
    <recommendedName>
        <fullName evidence="2">beta-ketoacyl-[acyl-carrier-protein] synthase I</fullName>
        <ecNumber evidence="2">2.3.1.41</ecNumber>
    </recommendedName>
</protein>
<dbReference type="InterPro" id="IPR050830">
    <property type="entry name" value="Fungal_FAS"/>
</dbReference>
<dbReference type="GO" id="GO:0044550">
    <property type="term" value="P:secondary metabolite biosynthetic process"/>
    <property type="evidence" value="ECO:0007669"/>
    <property type="project" value="UniProtKB-ARBA"/>
</dbReference>
<dbReference type="RefSeq" id="XP_040658270.1">
    <property type="nucleotide sequence ID" value="XM_040797387.1"/>
</dbReference>
<dbReference type="InterPro" id="IPR014031">
    <property type="entry name" value="Ketoacyl_synth_C"/>
</dbReference>
<dbReference type="STRING" id="98403.A0A151GPB9"/>
<dbReference type="GeneID" id="63712688"/>
<keyword evidence="3 6" id="KW-0596">Phosphopantetheine</keyword>
<dbReference type="PROSITE" id="PS52004">
    <property type="entry name" value="KS3_2"/>
    <property type="match status" value="1"/>
</dbReference>
<dbReference type="PANTHER" id="PTHR10982:SF21">
    <property type="entry name" value="FATTY ACID SYNTHASE SUBUNIT BETA"/>
    <property type="match status" value="1"/>
</dbReference>
<dbReference type="Proteomes" id="UP000076580">
    <property type="component" value="Chromosome 01"/>
</dbReference>
<dbReference type="InterPro" id="IPR026025">
    <property type="entry name" value="FAS_alpha_yeast"/>
</dbReference>
<comment type="similarity">
    <text evidence="1 6">Belongs to the thiolase-like superfamily. Fungal fatty acid synthetase subunit alpha family.</text>
</comment>
<dbReference type="GO" id="GO:0004315">
    <property type="term" value="F:3-oxoacyl-[acyl-carrier-protein] synthase activity"/>
    <property type="evidence" value="ECO:0007669"/>
    <property type="project" value="UniProtKB-EC"/>
</dbReference>
<evidence type="ECO:0000256" key="7">
    <source>
        <dbReference type="PIRSR" id="PIRSR000454-1"/>
    </source>
</evidence>
<dbReference type="InterPro" id="IPR020841">
    <property type="entry name" value="PKS_Beta-ketoAc_synthase_dom"/>
</dbReference>
<feature type="active site" description="For beta-ketoacyl synthase activity" evidence="7">
    <location>
        <position position="1194"/>
    </location>
</feature>
<evidence type="ECO:0000256" key="4">
    <source>
        <dbReference type="ARBA" id="ARBA00022553"/>
    </source>
</evidence>
<gene>
    <name evidence="10" type="ORF">DCS_00045</name>
</gene>
<dbReference type="InterPro" id="IPR040899">
    <property type="entry name" value="Fas_alpha_ACP"/>
</dbReference>
<feature type="modified residue" description="O-(pantetheine 4'-phosphoryl)serine" evidence="8">
    <location>
        <position position="197"/>
    </location>
</feature>
<dbReference type="InParanoid" id="A0A151GPB9"/>
<dbReference type="GO" id="GO:0008897">
    <property type="term" value="F:holo-[acyl-carrier-protein] synthase activity"/>
    <property type="evidence" value="ECO:0007669"/>
    <property type="project" value="InterPro"/>
</dbReference>
<dbReference type="GO" id="GO:0004316">
    <property type="term" value="F:3-oxoacyl-[acyl-carrier-protein] reductase (NADPH) activity"/>
    <property type="evidence" value="ECO:0007669"/>
    <property type="project" value="InterPro"/>
</dbReference>
<dbReference type="Gene3D" id="6.10.250.1930">
    <property type="match status" value="1"/>
</dbReference>
<dbReference type="PANTHER" id="PTHR10982">
    <property type="entry name" value="MALONYL COA-ACYL CARRIER PROTEIN TRANSACYLASE"/>
    <property type="match status" value="1"/>
</dbReference>
<organism evidence="10 11">
    <name type="scientific">Drechmeria coniospora</name>
    <name type="common">Nematophagous fungus</name>
    <name type="synonym">Meria coniospora</name>
    <dbReference type="NCBI Taxonomy" id="98403"/>
    <lineage>
        <taxon>Eukaryota</taxon>
        <taxon>Fungi</taxon>
        <taxon>Dikarya</taxon>
        <taxon>Ascomycota</taxon>
        <taxon>Pezizomycotina</taxon>
        <taxon>Sordariomycetes</taxon>
        <taxon>Hypocreomycetidae</taxon>
        <taxon>Hypocreales</taxon>
        <taxon>Ophiocordycipitaceae</taxon>
        <taxon>Drechmeria</taxon>
    </lineage>
</organism>
<dbReference type="SUPFAM" id="SSF53901">
    <property type="entry name" value="Thiolase-like"/>
    <property type="match status" value="2"/>
</dbReference>
<dbReference type="InterPro" id="IPR041550">
    <property type="entry name" value="FASI_helical"/>
</dbReference>
<dbReference type="GO" id="GO:0004312">
    <property type="term" value="F:fatty acid synthase activity"/>
    <property type="evidence" value="ECO:0007669"/>
    <property type="project" value="InterPro"/>
</dbReference>
<proteinExistence type="inferred from homology"/>
<dbReference type="Gene3D" id="3.30.70.2490">
    <property type="match status" value="1"/>
</dbReference>
<dbReference type="InterPro" id="IPR047224">
    <property type="entry name" value="FAS_alpha_su_C"/>
</dbReference>
<sequence>MRSHEPTAGAEAASLRNNEIARTLLIELLAHQFCFPVQWIDTQDLILGKRRIERIVEIGPGSTLVNMAKRTIAQKYALGDTAQNLPRHLLSFHQNLDRICYDQLVEISNLKAASTMCQTSNQECTTMTATSAPTESTPATHAQTSVIPALRASTVDVEDRAVDAAKVASMIISLSFKKPMEEINTSKSIKALSGGRSTLQNEIIGDLATEFGAIPEGTEDMPIDAFCSVMQETFPGKLGAKSLSLVEKMISQRFPGTFQNGDIRQHLKQRWGFKSGRQDSVLLMIANSPPQSRLPNDADAKSFIDNIVQLYITKTGLILPSESAPMGGSEIHEMVSSEVVESMESRQKTVLEEQLRLYARLIGVDLYTPYSTQHALCQRISELEGQLDEWNVEHGEEYASGIQQIFSPLKARHYDSWWNWAMQDLLVLISMVSKYKKGIEPSIERLKSRVIQKAHPRLISTVRHLISEASDSDVADMMVEILPNCEASINRQAAVYRSCQSMAPMTVIESSGKVVYSETPRPKHGGSKHGADLDSHDRLLRFGRKSIHGWDYDDELSRILHDVLGDATTMGLCFSELNVLVTGAGVGSIGCELVAKLLTAGAHVVVTSSSYSPKVTRFYQDLFAEHGGKGSKLVLAPCNQACVRDVEALVEFIYSETGLGMDLDYVVPFAAIVENGKSLDRIDSRCELAHRVMLTNTLRLLGEVKQQKEVRGITTRPAQVVLPLSPNHGSFGSDGLYAESKLGLESLFAKFHSEDWSEYLLVCGALIGWTRGTGLMSDNDIVSEGMEKLGVRTYSRDEMAFNILSLMHPTVVSLCIDEPLLADLSGGMALVADLKCHTSRLRDSINQISEERKSMALESTKDSPFVEFEADIEPQANIVFEFPPLPDWTADIQPLTEQLQGLVDLDRVAVVTGFSEVGPWGNSRVRWDMEVNGTLSLESCIELAWIMGLVKAHSGTIDGHPYSGWIDAATGQPIEDGKIRDKYETYMLQHSGIRFAEPKQGSQSWTDLEALHEVEILRDQDPIDVSNETAGQLLMAHGNYVQITAIEETGQSRIVLKKGAKIMIPKLLPTPQTVAGQIPTGWEPSTYGVPEEIIMQVDPVTLYALVAAAEAFQSAGISDPYELYNHLHVTDVANCVGSGFGGISSMRKIFKERYQDQPAAKDVLAESFISSSSAWINMLLLSAAGANKTPVGACATALESLDTACDLIQAGKAKVCLAGGFDDMLKEISEEFANLKATMNADEDLARGRGPSEMSRPATATRNGFIESEGAGIQIITSASVALKMGLPIYGVVALTRTAMDKASRSIPAPGRGLLGAAIQHQDKYDSPLMSMEYRKRSLRMRMQQALEMRQLQLSYLEVEIDQLKREGHKVDENEYRQQRVDSIEGDAIRDKKEAQNLYGNQFWIHDNRIAPIRGALAVWGLTVDDIDVVSFHGTSTKANERNEAAVINEQFRHLGRKKGNVVPVVCQKALTGHPKGAAGAWMLNGCMQLMHDGKIPGNRNADNIDAALEEFDYLVFPNKNIDKPEVKAFITQSFGFGQKGSMAIGVHPKYLFATMQQQEFTEYEQKRRQRERMAIRNFHERMSNNSVFQAKETSPHVADDSSILLDPTVRAEC</sequence>
<dbReference type="SUPFAM" id="SSF52151">
    <property type="entry name" value="FabD/lysophospholipase-like"/>
    <property type="match status" value="1"/>
</dbReference>
<dbReference type="Gene3D" id="3.90.25.70">
    <property type="match status" value="1"/>
</dbReference>
<dbReference type="Pfam" id="PF18314">
    <property type="entry name" value="FAS_I_H"/>
    <property type="match status" value="1"/>
</dbReference>
<dbReference type="CDD" id="cd00828">
    <property type="entry name" value="elong_cond_enzymes"/>
    <property type="match status" value="1"/>
</dbReference>
<dbReference type="InterPro" id="IPR036291">
    <property type="entry name" value="NAD(P)-bd_dom_sf"/>
</dbReference>
<accession>A0A151GPB9</accession>
<dbReference type="Pfam" id="PF00109">
    <property type="entry name" value="ketoacyl-synt"/>
    <property type="match status" value="1"/>
</dbReference>
<evidence type="ECO:0000256" key="6">
    <source>
        <dbReference type="PIRNR" id="PIRNR000454"/>
    </source>
</evidence>
<evidence type="ECO:0000256" key="5">
    <source>
        <dbReference type="ARBA" id="ARBA00022679"/>
    </source>
</evidence>
<dbReference type="Pfam" id="PF02801">
    <property type="entry name" value="Ketoacyl-synt_C"/>
    <property type="match status" value="1"/>
</dbReference>
<dbReference type="FunFam" id="3.90.25.70:FF:000001">
    <property type="entry name" value="Fatty acid synthase subunit alpha"/>
    <property type="match status" value="1"/>
</dbReference>
<evidence type="ECO:0000256" key="3">
    <source>
        <dbReference type="ARBA" id="ARBA00022450"/>
    </source>
</evidence>
<dbReference type="Pfam" id="PF18325">
    <property type="entry name" value="Fas_alpha_ACP"/>
    <property type="match status" value="1"/>
</dbReference>
<dbReference type="PIRSF" id="PIRSF000454">
    <property type="entry name" value="FAS_yeast_alpha"/>
    <property type="match status" value="1"/>
</dbReference>
<evidence type="ECO:0000256" key="2">
    <source>
        <dbReference type="ARBA" id="ARBA00013191"/>
    </source>
</evidence>
<keyword evidence="4" id="KW-0597">Phosphoprotein</keyword>
<name>A0A151GPB9_DRECN</name>
<dbReference type="Gene3D" id="6.10.140.1410">
    <property type="match status" value="1"/>
</dbReference>
<dbReference type="EMBL" id="LAYC01000001">
    <property type="protein sequence ID" value="KYK58918.1"/>
    <property type="molecule type" value="Genomic_DNA"/>
</dbReference>
<evidence type="ECO:0000256" key="8">
    <source>
        <dbReference type="PIRSR" id="PIRSR000454-4"/>
    </source>
</evidence>
<keyword evidence="11" id="KW-1185">Reference proteome</keyword>
<evidence type="ECO:0000313" key="10">
    <source>
        <dbReference type="EMBL" id="KYK58918.1"/>
    </source>
</evidence>
<dbReference type="CDD" id="cd08950">
    <property type="entry name" value="KR_fFAS_SDR_c_like"/>
    <property type="match status" value="1"/>
</dbReference>
<dbReference type="SUPFAM" id="SSF51735">
    <property type="entry name" value="NAD(P)-binding Rossmann-fold domains"/>
    <property type="match status" value="1"/>
</dbReference>
<dbReference type="InterPro" id="IPR014030">
    <property type="entry name" value="Ketoacyl_synth_N"/>
</dbReference>
<keyword evidence="5 6" id="KW-0808">Transferase</keyword>
<dbReference type="Gene3D" id="3.40.47.10">
    <property type="match status" value="1"/>
</dbReference>
<evidence type="ECO:0000256" key="1">
    <source>
        <dbReference type="ARBA" id="ARBA00007485"/>
    </source>
</evidence>
<dbReference type="GO" id="GO:0005835">
    <property type="term" value="C:fatty acid synthase complex"/>
    <property type="evidence" value="ECO:0007669"/>
    <property type="project" value="InterPro"/>
</dbReference>
<evidence type="ECO:0000259" key="9">
    <source>
        <dbReference type="PROSITE" id="PS52004"/>
    </source>
</evidence>